<gene>
    <name evidence="2" type="ORF">J1N35_041594</name>
</gene>
<sequence length="166" mass="18117">MPRAPLTLKDKPSIRTPTKRERDGMVMAKASFGSGVKENSIKTSSKGEGSNTFASRGEGKTKNANTPIDPPIVTTQVVSSATQLPYCLIFVSDGPKDIFIGIKVAYEMSMRTIMGLHDLSSIVEITVKVVEEKAKAAKSRLINIERGIHSSIKELTISSHWHCMDL</sequence>
<dbReference type="OrthoDB" id="10501767at2759"/>
<keyword evidence="3" id="KW-1185">Reference proteome</keyword>
<feature type="region of interest" description="Disordered" evidence="1">
    <location>
        <begin position="1"/>
        <end position="69"/>
    </location>
</feature>
<evidence type="ECO:0000313" key="2">
    <source>
        <dbReference type="EMBL" id="KAH1039851.1"/>
    </source>
</evidence>
<feature type="compositionally biased region" description="Polar residues" evidence="1">
    <location>
        <begin position="41"/>
        <end position="54"/>
    </location>
</feature>
<evidence type="ECO:0000256" key="1">
    <source>
        <dbReference type="SAM" id="MobiDB-lite"/>
    </source>
</evidence>
<feature type="compositionally biased region" description="Basic and acidic residues" evidence="1">
    <location>
        <begin position="8"/>
        <end position="24"/>
    </location>
</feature>
<dbReference type="Proteomes" id="UP000828251">
    <property type="component" value="Unassembled WGS sequence"/>
</dbReference>
<name>A0A9D3ZJK2_9ROSI</name>
<comment type="caution">
    <text evidence="2">The sequence shown here is derived from an EMBL/GenBank/DDBJ whole genome shotgun (WGS) entry which is preliminary data.</text>
</comment>
<organism evidence="2 3">
    <name type="scientific">Gossypium stocksii</name>
    <dbReference type="NCBI Taxonomy" id="47602"/>
    <lineage>
        <taxon>Eukaryota</taxon>
        <taxon>Viridiplantae</taxon>
        <taxon>Streptophyta</taxon>
        <taxon>Embryophyta</taxon>
        <taxon>Tracheophyta</taxon>
        <taxon>Spermatophyta</taxon>
        <taxon>Magnoliopsida</taxon>
        <taxon>eudicotyledons</taxon>
        <taxon>Gunneridae</taxon>
        <taxon>Pentapetalae</taxon>
        <taxon>rosids</taxon>
        <taxon>malvids</taxon>
        <taxon>Malvales</taxon>
        <taxon>Malvaceae</taxon>
        <taxon>Malvoideae</taxon>
        <taxon>Gossypium</taxon>
    </lineage>
</organism>
<dbReference type="AlphaFoldDB" id="A0A9D3ZJK2"/>
<proteinExistence type="predicted"/>
<protein>
    <submittedName>
        <fullName evidence="2">Uncharacterized protein</fullName>
    </submittedName>
</protein>
<accession>A0A9D3ZJK2</accession>
<dbReference type="EMBL" id="JAIQCV010000012">
    <property type="protein sequence ID" value="KAH1039851.1"/>
    <property type="molecule type" value="Genomic_DNA"/>
</dbReference>
<reference evidence="2 3" key="1">
    <citation type="journal article" date="2021" name="Plant Biotechnol. J.">
        <title>Multi-omics assisted identification of the key and species-specific regulatory components of drought-tolerant mechanisms in Gossypium stocksii.</title>
        <authorList>
            <person name="Yu D."/>
            <person name="Ke L."/>
            <person name="Zhang D."/>
            <person name="Wu Y."/>
            <person name="Sun Y."/>
            <person name="Mei J."/>
            <person name="Sun J."/>
            <person name="Sun Y."/>
        </authorList>
    </citation>
    <scope>NUCLEOTIDE SEQUENCE [LARGE SCALE GENOMIC DNA]</scope>
    <source>
        <strain evidence="3">cv. E1</strain>
        <tissue evidence="2">Leaf</tissue>
    </source>
</reference>
<evidence type="ECO:0000313" key="3">
    <source>
        <dbReference type="Proteomes" id="UP000828251"/>
    </source>
</evidence>